<reference evidence="2" key="1">
    <citation type="submission" date="2021-03" db="EMBL/GenBank/DDBJ databases">
        <authorList>
            <person name="Palmer J.M."/>
        </authorList>
    </citation>
    <scope>NUCLEOTIDE SEQUENCE</scope>
    <source>
        <strain evidence="2">ARV_011</strain>
    </source>
</reference>
<organism evidence="2 3">
    <name type="scientific">Scheffersomyces spartinae</name>
    <dbReference type="NCBI Taxonomy" id="45513"/>
    <lineage>
        <taxon>Eukaryota</taxon>
        <taxon>Fungi</taxon>
        <taxon>Dikarya</taxon>
        <taxon>Ascomycota</taxon>
        <taxon>Saccharomycotina</taxon>
        <taxon>Pichiomycetes</taxon>
        <taxon>Debaryomycetaceae</taxon>
        <taxon>Scheffersomyces</taxon>
    </lineage>
</organism>
<name>A0A9P7V5P0_9ASCO</name>
<dbReference type="RefSeq" id="XP_043046956.1">
    <property type="nucleotide sequence ID" value="XM_043194171.1"/>
</dbReference>
<protein>
    <submittedName>
        <fullName evidence="2">Uncharacterized protein</fullName>
    </submittedName>
</protein>
<feature type="compositionally biased region" description="Basic and acidic residues" evidence="1">
    <location>
        <begin position="66"/>
        <end position="80"/>
    </location>
</feature>
<feature type="region of interest" description="Disordered" evidence="1">
    <location>
        <begin position="66"/>
        <end position="120"/>
    </location>
</feature>
<dbReference type="AlphaFoldDB" id="A0A9P7V5P0"/>
<dbReference type="GeneID" id="66116822"/>
<gene>
    <name evidence="2" type="ORF">KQ657_003448</name>
</gene>
<evidence type="ECO:0000313" key="3">
    <source>
        <dbReference type="Proteomes" id="UP000790833"/>
    </source>
</evidence>
<evidence type="ECO:0000256" key="1">
    <source>
        <dbReference type="SAM" id="MobiDB-lite"/>
    </source>
</evidence>
<evidence type="ECO:0000313" key="2">
    <source>
        <dbReference type="EMBL" id="KAG7191404.1"/>
    </source>
</evidence>
<proteinExistence type="predicted"/>
<dbReference type="EMBL" id="JAHMUF010000030">
    <property type="protein sequence ID" value="KAG7191404.1"/>
    <property type="molecule type" value="Genomic_DNA"/>
</dbReference>
<sequence length="133" mass="15130">MPDLFDNFFAKIGTKLNGGHLLSHYQMSNQVNTGSYYHYHSLALNNHYWLPQQKKEMSEEMKNRMLKDITENKDMTEMRRGSVSSEEGDGLMDRRGSITTSLNERKSSVSSMGSDAPLNQASDPMIVFYSTPP</sequence>
<dbReference type="OrthoDB" id="4090363at2759"/>
<accession>A0A9P7V5P0</accession>
<dbReference type="Proteomes" id="UP000790833">
    <property type="component" value="Unassembled WGS sequence"/>
</dbReference>
<keyword evidence="3" id="KW-1185">Reference proteome</keyword>
<comment type="caution">
    <text evidence="2">The sequence shown here is derived from an EMBL/GenBank/DDBJ whole genome shotgun (WGS) entry which is preliminary data.</text>
</comment>
<feature type="compositionally biased region" description="Polar residues" evidence="1">
    <location>
        <begin position="97"/>
        <end position="120"/>
    </location>
</feature>